<dbReference type="FunCoup" id="A0A0R2FS96">
    <property type="interactions" value="2"/>
</dbReference>
<proteinExistence type="predicted"/>
<organism evidence="2 3">
    <name type="scientific">Weissella halotolerans DSM 20190</name>
    <dbReference type="NCBI Taxonomy" id="1123500"/>
    <lineage>
        <taxon>Bacteria</taxon>
        <taxon>Bacillati</taxon>
        <taxon>Bacillota</taxon>
        <taxon>Bacilli</taxon>
        <taxon>Lactobacillales</taxon>
        <taxon>Lactobacillaceae</taxon>
        <taxon>Weissella</taxon>
    </lineage>
</organism>
<dbReference type="AlphaFoldDB" id="A0A0R2FS96"/>
<dbReference type="eggNOG" id="COG5039">
    <property type="taxonomic scope" value="Bacteria"/>
</dbReference>
<protein>
    <submittedName>
        <fullName evidence="2">Polysaccharide biosynthesis protein</fullName>
    </submittedName>
</protein>
<dbReference type="Pfam" id="PF04230">
    <property type="entry name" value="PS_pyruv_trans"/>
    <property type="match status" value="1"/>
</dbReference>
<dbReference type="Proteomes" id="UP000051296">
    <property type="component" value="Unassembled WGS sequence"/>
</dbReference>
<dbReference type="OrthoDB" id="9807674at2"/>
<dbReference type="InParanoid" id="A0A0R2FS96"/>
<evidence type="ECO:0000313" key="2">
    <source>
        <dbReference type="EMBL" id="KRN31281.1"/>
    </source>
</evidence>
<sequence>MRIKKWIRNIVGEEKWLDLIWWKRYFFSLFRTSPLDKKLKKKPKILLLGVADYANLGDQAIGYAQRRFLDKLVSGRCNVPIIEVGSSVPIRFVYQIISRDDIIVFTGGGNLGNKYTLLHDIFLPVIKKFPKNEKIFFPQSYTFTDGKNNLNYIKKVFSKSGDKLTIVARETKSLGLFQDIFPQNNILLTPDIVLSLDERRKNNSRDGILMMMRDESEKILNPNVQNQLKDYLKNIGYNVTLQQDYSEYATQVNIRYGELTKQWDKIRSSKLVITDRLHGMIFSQITGTPCLVFDNYNSKIKLTYKNWLAKSENIVFVDPRLNPDVDWLVEKAQQLIDSHDSHTNLANEYMPLVNKLQFLVTKLTGR</sequence>
<evidence type="ECO:0000313" key="3">
    <source>
        <dbReference type="Proteomes" id="UP000051296"/>
    </source>
</evidence>
<dbReference type="STRING" id="1123500.GCA_000420365_01216"/>
<reference evidence="2 3" key="1">
    <citation type="journal article" date="2015" name="Genome Announc.">
        <title>Expanding the biotechnology potential of lactobacilli through comparative genomics of 213 strains and associated genera.</title>
        <authorList>
            <person name="Sun Z."/>
            <person name="Harris H.M."/>
            <person name="McCann A."/>
            <person name="Guo C."/>
            <person name="Argimon S."/>
            <person name="Zhang W."/>
            <person name="Yang X."/>
            <person name="Jeffery I.B."/>
            <person name="Cooney J.C."/>
            <person name="Kagawa T.F."/>
            <person name="Liu W."/>
            <person name="Song Y."/>
            <person name="Salvetti E."/>
            <person name="Wrobel A."/>
            <person name="Rasinkangas P."/>
            <person name="Parkhill J."/>
            <person name="Rea M.C."/>
            <person name="O'Sullivan O."/>
            <person name="Ritari J."/>
            <person name="Douillard F.P."/>
            <person name="Paul Ross R."/>
            <person name="Yang R."/>
            <person name="Briner A.E."/>
            <person name="Felis G.E."/>
            <person name="de Vos W.M."/>
            <person name="Barrangou R."/>
            <person name="Klaenhammer T.R."/>
            <person name="Caufield P.W."/>
            <person name="Cui Y."/>
            <person name="Zhang H."/>
            <person name="O'Toole P.W."/>
        </authorList>
    </citation>
    <scope>NUCLEOTIDE SEQUENCE [LARGE SCALE GENOMIC DNA]</scope>
    <source>
        <strain evidence="2 3">DSM 20190</strain>
    </source>
</reference>
<accession>A0A0R2FS96</accession>
<feature type="domain" description="Polysaccharide pyruvyl transferase" evidence="1">
    <location>
        <begin position="55"/>
        <end position="295"/>
    </location>
</feature>
<dbReference type="EMBL" id="JQAX01000004">
    <property type="protein sequence ID" value="KRN31281.1"/>
    <property type="molecule type" value="Genomic_DNA"/>
</dbReference>
<evidence type="ECO:0000259" key="1">
    <source>
        <dbReference type="Pfam" id="PF04230"/>
    </source>
</evidence>
<comment type="caution">
    <text evidence="2">The sequence shown here is derived from an EMBL/GenBank/DDBJ whole genome shotgun (WGS) entry which is preliminary data.</text>
</comment>
<gene>
    <name evidence="2" type="ORF">IV68_GL001164</name>
</gene>
<keyword evidence="3" id="KW-1185">Reference proteome</keyword>
<dbReference type="RefSeq" id="WP_022791929.1">
    <property type="nucleotide sequence ID" value="NZ_ATUU01000004.1"/>
</dbReference>
<name>A0A0R2FS96_9LACO</name>
<dbReference type="InterPro" id="IPR007345">
    <property type="entry name" value="Polysacch_pyruvyl_Trfase"/>
</dbReference>
<dbReference type="PATRIC" id="fig|1123500.6.peg.1164"/>